<feature type="transmembrane region" description="Helical" evidence="16">
    <location>
        <begin position="25"/>
        <end position="46"/>
    </location>
</feature>
<evidence type="ECO:0000256" key="13">
    <source>
        <dbReference type="ARBA" id="ARBA00023136"/>
    </source>
</evidence>
<keyword evidence="9" id="KW-0249">Electron transport</keyword>
<evidence type="ECO:0000256" key="2">
    <source>
        <dbReference type="ARBA" id="ARBA00005698"/>
    </source>
</evidence>
<comment type="similarity">
    <text evidence="2">Belongs to the complex I subunit 6 family.</text>
</comment>
<keyword evidence="6" id="KW-0679">Respiratory chain</keyword>
<keyword evidence="10 16" id="KW-1133">Transmembrane helix</keyword>
<evidence type="ECO:0000256" key="4">
    <source>
        <dbReference type="ARBA" id="ARBA00021095"/>
    </source>
</evidence>
<comment type="subcellular location">
    <subcellularLocation>
        <location evidence="1">Mitochondrion membrane</location>
        <topology evidence="1">Multi-pass membrane protein</topology>
    </subcellularLocation>
</comment>
<comment type="catalytic activity">
    <reaction evidence="15">
        <text>a ubiquinone + NADH + 5 H(+)(in) = a ubiquinol + NAD(+) + 4 H(+)(out)</text>
        <dbReference type="Rhea" id="RHEA:29091"/>
        <dbReference type="Rhea" id="RHEA-COMP:9565"/>
        <dbReference type="Rhea" id="RHEA-COMP:9566"/>
        <dbReference type="ChEBI" id="CHEBI:15378"/>
        <dbReference type="ChEBI" id="CHEBI:16389"/>
        <dbReference type="ChEBI" id="CHEBI:17976"/>
        <dbReference type="ChEBI" id="CHEBI:57540"/>
        <dbReference type="ChEBI" id="CHEBI:57945"/>
        <dbReference type="EC" id="7.1.1.2"/>
    </reaction>
</comment>
<dbReference type="PANTHER" id="PTHR11435:SF1">
    <property type="entry name" value="NADH-UBIQUINONE OXIDOREDUCTASE CHAIN 6"/>
    <property type="match status" value="1"/>
</dbReference>
<sequence>MFFKLLMSWFAIVNSTFFTMMPHPLTLALIIMTQTLLVCIILSALIKSSWFSYMFFIFLGGMLILLMYVASLSANELMKLPVSFLATCIVLSIMMTISFYCVDFDKFFSNINNISFNQDMLSFFWIWTDTPDQTLSNAPLYNKPTKWVTLLLIIYLLISLLVVSDIIDIDEGPLRQKK</sequence>
<evidence type="ECO:0000256" key="10">
    <source>
        <dbReference type="ARBA" id="ARBA00022989"/>
    </source>
</evidence>
<evidence type="ECO:0000256" key="5">
    <source>
        <dbReference type="ARBA" id="ARBA00022448"/>
    </source>
</evidence>
<evidence type="ECO:0000256" key="15">
    <source>
        <dbReference type="ARBA" id="ARBA00049551"/>
    </source>
</evidence>
<organism evidence="17">
    <name type="scientific">Comicus campestris</name>
    <dbReference type="NCBI Taxonomy" id="62773"/>
    <lineage>
        <taxon>Eukaryota</taxon>
        <taxon>Metazoa</taxon>
        <taxon>Ecdysozoa</taxon>
        <taxon>Arthropoda</taxon>
        <taxon>Hexapoda</taxon>
        <taxon>Insecta</taxon>
        <taxon>Pterygota</taxon>
        <taxon>Neoptera</taxon>
        <taxon>Polyneoptera</taxon>
        <taxon>Orthoptera</taxon>
        <taxon>Ensifera</taxon>
        <taxon>Tettigoniidea</taxon>
        <taxon>Schizodactyloidea</taxon>
        <taxon>Schizodactylidae</taxon>
        <taxon>Comicus</taxon>
    </lineage>
</organism>
<evidence type="ECO:0000256" key="12">
    <source>
        <dbReference type="ARBA" id="ARBA00023128"/>
    </source>
</evidence>
<evidence type="ECO:0000256" key="3">
    <source>
        <dbReference type="ARBA" id="ARBA00012944"/>
    </source>
</evidence>
<evidence type="ECO:0000256" key="1">
    <source>
        <dbReference type="ARBA" id="ARBA00004225"/>
    </source>
</evidence>
<keyword evidence="13 16" id="KW-0472">Membrane</keyword>
<evidence type="ECO:0000256" key="9">
    <source>
        <dbReference type="ARBA" id="ARBA00022982"/>
    </source>
</evidence>
<gene>
    <name evidence="17" type="primary">nad6</name>
</gene>
<protein>
    <recommendedName>
        <fullName evidence="4">NADH-ubiquinone oxidoreductase chain 6</fullName>
        <ecNumber evidence="3">7.1.1.2</ecNumber>
    </recommendedName>
    <alternativeName>
        <fullName evidence="14">NADH dehydrogenase subunit 6</fullName>
    </alternativeName>
</protein>
<dbReference type="GO" id="GO:0031966">
    <property type="term" value="C:mitochondrial membrane"/>
    <property type="evidence" value="ECO:0007669"/>
    <property type="project" value="UniProtKB-SubCell"/>
</dbReference>
<evidence type="ECO:0000256" key="16">
    <source>
        <dbReference type="SAM" id="Phobius"/>
    </source>
</evidence>
<dbReference type="GO" id="GO:0008137">
    <property type="term" value="F:NADH dehydrogenase (ubiquinone) activity"/>
    <property type="evidence" value="ECO:0007669"/>
    <property type="project" value="UniProtKB-EC"/>
</dbReference>
<dbReference type="AlphaFoldDB" id="A0A0N7AXT4"/>
<evidence type="ECO:0000313" key="17">
    <source>
        <dbReference type="EMBL" id="AJW76391.1"/>
    </source>
</evidence>
<evidence type="ECO:0000256" key="14">
    <source>
        <dbReference type="ARBA" id="ARBA00031019"/>
    </source>
</evidence>
<keyword evidence="11" id="KW-0520">NAD</keyword>
<evidence type="ECO:0000256" key="6">
    <source>
        <dbReference type="ARBA" id="ARBA00022660"/>
    </source>
</evidence>
<name>A0A0N7AXT4_9ORTH</name>
<keyword evidence="12 17" id="KW-0496">Mitochondrion</keyword>
<feature type="transmembrane region" description="Helical" evidence="16">
    <location>
        <begin position="80"/>
        <end position="100"/>
    </location>
</feature>
<feature type="transmembrane region" description="Helical" evidence="16">
    <location>
        <begin position="147"/>
        <end position="167"/>
    </location>
</feature>
<keyword evidence="8" id="KW-1278">Translocase</keyword>
<dbReference type="InterPro" id="IPR050269">
    <property type="entry name" value="ComplexI_Subunit6"/>
</dbReference>
<accession>A0A0N7AXT4</accession>
<dbReference type="PANTHER" id="PTHR11435">
    <property type="entry name" value="NADH UBIQUINONE OXIDOREDUCTASE SUBUNIT ND6"/>
    <property type="match status" value="1"/>
</dbReference>
<evidence type="ECO:0000256" key="7">
    <source>
        <dbReference type="ARBA" id="ARBA00022692"/>
    </source>
</evidence>
<reference evidence="17" key="1">
    <citation type="submission" date="2014-09" db="EMBL/GenBank/DDBJ databases">
        <title>300 million years of diversification: Elucidating the patterns of orthopteran evolution based on comprehensive taxon and gene sampling.</title>
        <authorList>
            <person name="Song H."/>
            <person name="Amedegnato C."/>
            <person name="Cigliano M.M."/>
            <person name="Desutter-Grandcolas L."/>
            <person name="Heads S.W."/>
            <person name="Huang Y."/>
            <person name="Otte D."/>
            <person name="Whiting M.F."/>
        </authorList>
    </citation>
    <scope>NUCLEOTIDE SEQUENCE</scope>
</reference>
<dbReference type="EC" id="7.1.1.2" evidence="3"/>
<keyword evidence="7 16" id="KW-0812">Transmembrane</keyword>
<evidence type="ECO:0000256" key="8">
    <source>
        <dbReference type="ARBA" id="ARBA00022967"/>
    </source>
</evidence>
<feature type="transmembrane region" description="Helical" evidence="16">
    <location>
        <begin position="53"/>
        <end position="74"/>
    </location>
</feature>
<keyword evidence="5" id="KW-0813">Transport</keyword>
<dbReference type="EMBL" id="KM657337">
    <property type="protein sequence ID" value="AJW76391.1"/>
    <property type="molecule type" value="Genomic_DNA"/>
</dbReference>
<geneLocation type="mitochondrion" evidence="17"/>
<proteinExistence type="inferred from homology"/>
<evidence type="ECO:0000256" key="11">
    <source>
        <dbReference type="ARBA" id="ARBA00023027"/>
    </source>
</evidence>